<gene>
    <name evidence="4" type="ORF">M3M35_05145</name>
</gene>
<dbReference type="Gene3D" id="2.60.40.1180">
    <property type="entry name" value="Golgi alpha-mannosidase II"/>
    <property type="match status" value="1"/>
</dbReference>
<dbReference type="RefSeq" id="WP_252749598.1">
    <property type="nucleotide sequence ID" value="NZ_CP097116.1"/>
</dbReference>
<dbReference type="Gene3D" id="3.20.20.80">
    <property type="entry name" value="Glycosidases"/>
    <property type="match status" value="1"/>
</dbReference>
<dbReference type="PANTHER" id="PTHR10357:SF179">
    <property type="entry name" value="NEUTRAL AND BASIC AMINO ACID TRANSPORT PROTEIN RBAT"/>
    <property type="match status" value="1"/>
</dbReference>
<evidence type="ECO:0000313" key="5">
    <source>
        <dbReference type="Proteomes" id="UP001056707"/>
    </source>
</evidence>
<reference evidence="4" key="1">
    <citation type="submission" date="2022-05" db="EMBL/GenBank/DDBJ databases">
        <authorList>
            <person name="Oliphant S.A."/>
            <person name="Watson-Haigh N.S."/>
            <person name="Sumby K.M."/>
            <person name="Gardner J.M."/>
            <person name="Jiranek V."/>
        </authorList>
    </citation>
    <scope>NUCLEOTIDE SEQUENCE</scope>
    <source>
        <strain evidence="4">KI16_H9</strain>
    </source>
</reference>
<dbReference type="SMART" id="SM00642">
    <property type="entry name" value="Aamy"/>
    <property type="match status" value="1"/>
</dbReference>
<dbReference type="InterPro" id="IPR013780">
    <property type="entry name" value="Glyco_hydro_b"/>
</dbReference>
<dbReference type="Proteomes" id="UP001056707">
    <property type="component" value="Chromosome"/>
</dbReference>
<evidence type="ECO:0000256" key="1">
    <source>
        <dbReference type="ARBA" id="ARBA00008061"/>
    </source>
</evidence>
<evidence type="ECO:0000259" key="3">
    <source>
        <dbReference type="SMART" id="SM00642"/>
    </source>
</evidence>
<keyword evidence="5" id="KW-1185">Reference proteome</keyword>
<dbReference type="InterPro" id="IPR045857">
    <property type="entry name" value="O16G_dom_2"/>
</dbReference>
<name>A0ABY5BMA1_9LACO</name>
<feature type="domain" description="Glycosyl hydrolase family 13 catalytic" evidence="3">
    <location>
        <begin position="16"/>
        <end position="425"/>
    </location>
</feature>
<organism evidence="4 5">
    <name type="scientific">Fructilactobacillus myrtifloralis</name>
    <dbReference type="NCBI Taxonomy" id="2940301"/>
    <lineage>
        <taxon>Bacteria</taxon>
        <taxon>Bacillati</taxon>
        <taxon>Bacillota</taxon>
        <taxon>Bacilli</taxon>
        <taxon>Lactobacillales</taxon>
        <taxon>Lactobacillaceae</taxon>
        <taxon>Fructilactobacillus</taxon>
    </lineage>
</organism>
<evidence type="ECO:0000313" key="4">
    <source>
        <dbReference type="EMBL" id="USS84695.1"/>
    </source>
</evidence>
<accession>A0ABY5BMA1</accession>
<dbReference type="EMBL" id="CP097116">
    <property type="protein sequence ID" value="USS84695.1"/>
    <property type="molecule type" value="Genomic_DNA"/>
</dbReference>
<dbReference type="InterPro" id="IPR006047">
    <property type="entry name" value="GH13_cat_dom"/>
</dbReference>
<protein>
    <submittedName>
        <fullName evidence="4">Alpha-glucosidase</fullName>
    </submittedName>
</protein>
<dbReference type="InterPro" id="IPR017853">
    <property type="entry name" value="GH"/>
</dbReference>
<evidence type="ECO:0000256" key="2">
    <source>
        <dbReference type="ARBA" id="ARBA00023295"/>
    </source>
</evidence>
<dbReference type="PANTHER" id="PTHR10357">
    <property type="entry name" value="ALPHA-AMYLASE FAMILY MEMBER"/>
    <property type="match status" value="1"/>
</dbReference>
<proteinExistence type="inferred from homology"/>
<dbReference type="SUPFAM" id="SSF51445">
    <property type="entry name" value="(Trans)glycosidases"/>
    <property type="match status" value="1"/>
</dbReference>
<dbReference type="Gene3D" id="3.90.400.10">
    <property type="entry name" value="Oligo-1,6-glucosidase, Domain 2"/>
    <property type="match status" value="1"/>
</dbReference>
<sequence>MQTQHPAWWQDEVIYEIYPRSFNDSNGDGVGDLPGITAKLDYLQHLGVTLLWIAPFYRSPMVDMGYDIADYQAVDPLFGTLADLHELIRAARKRGLKVMLDLVANHTSDQHPWFQAALADPTSPYRKYYIFKTTTTGQPPNNWRGIFGGSTWTPVPNEPGTYYFHTFTAEQPDLNWENPALRSEMYRIINWWLAQGIAGFRLDAITHLKKDQDWASLPADGPDGLVSVTNKGLNRPGLGTFLREMRDATFARVDAVTIGEAAGVGDDQLGEFVGPNGYFSLIFDFSYLNLDVADANQWEEPRPWSVKQLATTIFASQTAMQQAGGKFANVLENHDQNRALSKFVPNPAERTPMAAKALATLYFFLAGVPVIYQGQELGMQNFQRTKIADFNDVSSLNNYYRLLAAGNSPATALAIVNWRSRDNARVPMQWDETATGGFTTGTPWLQMGIVRRGISVQTEAADPTSVLNYYRRLIRVWRSPTQRKVLRTGALLPVATGSDSVIAYRRRQADQCLLVLVNLSQQVVTSQSSYRGRVVLDNYTVAPPTTTQTITKLQPYQALVLWEL</sequence>
<dbReference type="Pfam" id="PF00128">
    <property type="entry name" value="Alpha-amylase"/>
    <property type="match status" value="1"/>
</dbReference>
<dbReference type="SUPFAM" id="SSF51011">
    <property type="entry name" value="Glycosyl hydrolase domain"/>
    <property type="match status" value="1"/>
</dbReference>
<dbReference type="CDD" id="cd11333">
    <property type="entry name" value="AmyAc_SI_OligoGlu_DGase"/>
    <property type="match status" value="1"/>
</dbReference>
<keyword evidence="2" id="KW-0378">Hydrolase</keyword>
<comment type="similarity">
    <text evidence="1">Belongs to the glycosyl hydrolase 13 family.</text>
</comment>
<keyword evidence="2" id="KW-0326">Glycosidase</keyword>